<protein>
    <recommendedName>
        <fullName evidence="3">Recombination endonuclease VII</fullName>
    </recommendedName>
</protein>
<evidence type="ECO:0008006" key="3">
    <source>
        <dbReference type="Google" id="ProtNLM"/>
    </source>
</evidence>
<evidence type="ECO:0000313" key="2">
    <source>
        <dbReference type="EMBL" id="KKM92643.1"/>
    </source>
</evidence>
<dbReference type="InterPro" id="IPR044925">
    <property type="entry name" value="His-Me_finger_sf"/>
</dbReference>
<proteinExistence type="predicted"/>
<feature type="compositionally biased region" description="Basic and acidic residues" evidence="1">
    <location>
        <begin position="42"/>
        <end position="61"/>
    </location>
</feature>
<evidence type="ECO:0000256" key="1">
    <source>
        <dbReference type="SAM" id="MobiDB-lite"/>
    </source>
</evidence>
<comment type="caution">
    <text evidence="2">The sequence shown here is derived from an EMBL/GenBank/DDBJ whole genome shotgun (WGS) entry which is preliminary data.</text>
</comment>
<sequence>MKRCGKCNIKKKHSAFCVDNRAKDGLASWCRKCHLLHQQSKKGKESKKEDAKKYSQTEKGKSSAYRANKNWNKRHPSKVKEYRIKCSHGLSPAQYTTLLDNQEGLCAICKVQLSSLPPKQVHVDHCHHTKKVRGVLCHYCNWGLGHFRDSVLYLGNARKYLRGTNGCR</sequence>
<dbReference type="AlphaFoldDB" id="A0A0F9LGM2"/>
<dbReference type="InterPro" id="IPR038563">
    <property type="entry name" value="Endonuclease_7_sf"/>
</dbReference>
<dbReference type="EMBL" id="LAZR01006365">
    <property type="protein sequence ID" value="KKM92643.1"/>
    <property type="molecule type" value="Genomic_DNA"/>
</dbReference>
<name>A0A0F9LGM2_9ZZZZ</name>
<dbReference type="Pfam" id="PF02945">
    <property type="entry name" value="Endonuclease_7"/>
    <property type="match status" value="1"/>
</dbReference>
<feature type="region of interest" description="Disordered" evidence="1">
    <location>
        <begin position="41"/>
        <end position="73"/>
    </location>
</feature>
<dbReference type="SUPFAM" id="SSF54060">
    <property type="entry name" value="His-Me finger endonucleases"/>
    <property type="match status" value="1"/>
</dbReference>
<dbReference type="InterPro" id="IPR004211">
    <property type="entry name" value="Endonuclease_7"/>
</dbReference>
<gene>
    <name evidence="2" type="ORF">LCGC14_1216380</name>
</gene>
<organism evidence="2">
    <name type="scientific">marine sediment metagenome</name>
    <dbReference type="NCBI Taxonomy" id="412755"/>
    <lineage>
        <taxon>unclassified sequences</taxon>
        <taxon>metagenomes</taxon>
        <taxon>ecological metagenomes</taxon>
    </lineage>
</organism>
<accession>A0A0F9LGM2</accession>
<reference evidence="2" key="1">
    <citation type="journal article" date="2015" name="Nature">
        <title>Complex archaea that bridge the gap between prokaryotes and eukaryotes.</title>
        <authorList>
            <person name="Spang A."/>
            <person name="Saw J.H."/>
            <person name="Jorgensen S.L."/>
            <person name="Zaremba-Niedzwiedzka K."/>
            <person name="Martijn J."/>
            <person name="Lind A.E."/>
            <person name="van Eijk R."/>
            <person name="Schleper C."/>
            <person name="Guy L."/>
            <person name="Ettema T.J."/>
        </authorList>
    </citation>
    <scope>NUCLEOTIDE SEQUENCE</scope>
</reference>
<dbReference type="Gene3D" id="3.40.1800.10">
    <property type="entry name" value="His-Me finger endonucleases"/>
    <property type="match status" value="1"/>
</dbReference>